<dbReference type="InterPro" id="IPR011629">
    <property type="entry name" value="CobW-like_C"/>
</dbReference>
<dbReference type="PANTHER" id="PTHR13748">
    <property type="entry name" value="COBW-RELATED"/>
    <property type="match status" value="1"/>
</dbReference>
<dbReference type="EMBL" id="CP041036">
    <property type="protein sequence ID" value="QDE30545.1"/>
    <property type="molecule type" value="Genomic_DNA"/>
</dbReference>
<dbReference type="InterPro" id="IPR027417">
    <property type="entry name" value="P-loop_NTPase"/>
</dbReference>
<dbReference type="SMART" id="SM00833">
    <property type="entry name" value="CobW_C"/>
    <property type="match status" value="1"/>
</dbReference>
<dbReference type="Pfam" id="PF02492">
    <property type="entry name" value="cobW"/>
    <property type="match status" value="1"/>
</dbReference>
<dbReference type="InterPro" id="IPR003495">
    <property type="entry name" value="CobW/HypB/UreG_nucleotide-bd"/>
</dbReference>
<dbReference type="InterPro" id="IPR051316">
    <property type="entry name" value="Zinc-reg_GTPase_activator"/>
</dbReference>
<dbReference type="SUPFAM" id="SSF52540">
    <property type="entry name" value="P-loop containing nucleoside triphosphate hydrolases"/>
    <property type="match status" value="1"/>
</dbReference>
<dbReference type="AlphaFoldDB" id="A0A4Y5YCX0"/>
<reference evidence="3 4" key="1">
    <citation type="submission" date="2019-06" db="EMBL/GenBank/DDBJ databases">
        <title>The genome of Shewanella sp. SM1901.</title>
        <authorList>
            <person name="Cha Q."/>
        </authorList>
    </citation>
    <scope>NUCLEOTIDE SEQUENCE [LARGE SCALE GENOMIC DNA]</scope>
    <source>
        <strain evidence="3 4">SM1901</strain>
    </source>
</reference>
<evidence type="ECO:0000259" key="2">
    <source>
        <dbReference type="SMART" id="SM00833"/>
    </source>
</evidence>
<dbReference type="KEGG" id="spol:FH971_05860"/>
<evidence type="ECO:0000313" key="4">
    <source>
        <dbReference type="Proteomes" id="UP000319809"/>
    </source>
</evidence>
<comment type="function">
    <text evidence="1">Zinc chaperone that directly transfers zinc cofactor to target proteins, thereby activating them. Zinc is transferred from the CXCC motif in the GTPase domain to the zinc binding site in target proteins in a process requiring GTP hydrolysis.</text>
</comment>
<evidence type="ECO:0000313" key="3">
    <source>
        <dbReference type="EMBL" id="QDE30545.1"/>
    </source>
</evidence>
<proteinExistence type="predicted"/>
<organism evidence="3 4">
    <name type="scientific">Shewanella polaris</name>
    <dbReference type="NCBI Taxonomy" id="2588449"/>
    <lineage>
        <taxon>Bacteria</taxon>
        <taxon>Pseudomonadati</taxon>
        <taxon>Pseudomonadota</taxon>
        <taxon>Gammaproteobacteria</taxon>
        <taxon>Alteromonadales</taxon>
        <taxon>Shewanellaceae</taxon>
        <taxon>Shewanella</taxon>
    </lineage>
</organism>
<dbReference type="Proteomes" id="UP000319809">
    <property type="component" value="Chromosome"/>
</dbReference>
<feature type="domain" description="CobW C-terminal" evidence="2">
    <location>
        <begin position="292"/>
        <end position="377"/>
    </location>
</feature>
<dbReference type="RefSeq" id="WP_140233697.1">
    <property type="nucleotide sequence ID" value="NZ_CP041036.1"/>
</dbReference>
<gene>
    <name evidence="3" type="ORF">FH971_05860</name>
</gene>
<dbReference type="CDD" id="cd03112">
    <property type="entry name" value="CobW-like"/>
    <property type="match status" value="1"/>
</dbReference>
<protein>
    <submittedName>
        <fullName evidence="3">GTP-binding protein</fullName>
    </submittedName>
</protein>
<dbReference type="Gene3D" id="3.40.50.300">
    <property type="entry name" value="P-loop containing nucleotide triphosphate hydrolases"/>
    <property type="match status" value="1"/>
</dbReference>
<dbReference type="GO" id="GO:0005737">
    <property type="term" value="C:cytoplasm"/>
    <property type="evidence" value="ECO:0007669"/>
    <property type="project" value="TreeGrafter"/>
</dbReference>
<dbReference type="PANTHER" id="PTHR13748:SF46">
    <property type="entry name" value="ZINC CHAPERONE YEIR"/>
    <property type="match status" value="1"/>
</dbReference>
<name>A0A4Y5YCX0_9GAMM</name>
<accession>A0A4Y5YCX0</accession>
<sequence length="378" mass="41904">MITKPIKTNIITGFLGVGKTTLIKQLLAHKPPDEVWAVLVNEFGEIGIDGSLLNTVTATSDNNQADQQPNQAAALPSVVIKEVPGGCLCCAAGVMTQVAINQLIQQAKPDRLLIEPTGLGHPAEIITLLQAPHFQQVIKLQTSLCLVDARKISDDRYYNHDTFIQQLQIADTVIANKAQYYTEQDKQQLTEFMAQLQRAETPVLYCDAHFTQTALLQQIIDLLDQPTAKLNRKQSLASTKPTRLLTGGAKQWFLPMASSTSPVNDDDQQFDQQQLAEQGFIYKTNQGEGCYSSGWIIDSQRSFNFELFMRWVELVKALNVLRLKAIVITDDGILSVNMVDDTLSLDELDDALDSRIEIISETPLDGDTLQQQLFACAI</sequence>
<keyword evidence="4" id="KW-1185">Reference proteome</keyword>
<dbReference type="Pfam" id="PF07683">
    <property type="entry name" value="CobW_C"/>
    <property type="match status" value="1"/>
</dbReference>
<evidence type="ECO:0000256" key="1">
    <source>
        <dbReference type="ARBA" id="ARBA00045658"/>
    </source>
</evidence>